<dbReference type="NCBIfam" id="TIGR02226">
    <property type="entry name" value="two_anch"/>
    <property type="match status" value="1"/>
</dbReference>
<evidence type="ECO:0000313" key="8">
    <source>
        <dbReference type="Proteomes" id="UP000054172"/>
    </source>
</evidence>
<dbReference type="PANTHER" id="PTHR22550:SF5">
    <property type="entry name" value="LEUCINE ZIPPER PROTEIN 4"/>
    <property type="match status" value="1"/>
</dbReference>
<dbReference type="PATRIC" id="fig|1702214.3.peg.894"/>
<accession>A0A0Q4B663</accession>
<dbReference type="STRING" id="1702214.AL399_07020"/>
<dbReference type="AlphaFoldDB" id="A0A0Q4B663"/>
<evidence type="ECO:0000256" key="1">
    <source>
        <dbReference type="ARBA" id="ARBA00022475"/>
    </source>
</evidence>
<feature type="domain" description="VWFA" evidence="6">
    <location>
        <begin position="89"/>
        <end position="281"/>
    </location>
</feature>
<dbReference type="InterPro" id="IPR036465">
    <property type="entry name" value="vWFA_dom_sf"/>
</dbReference>
<name>A0A0Q4B663_9BACT</name>
<comment type="caution">
    <text evidence="7">The sequence shown here is derived from an EMBL/GenBank/DDBJ whole genome shotgun (WGS) entry which is preliminary data.</text>
</comment>
<dbReference type="Proteomes" id="UP000054172">
    <property type="component" value="Unassembled WGS sequence"/>
</dbReference>
<evidence type="ECO:0000256" key="5">
    <source>
        <dbReference type="SAM" id="Phobius"/>
    </source>
</evidence>
<dbReference type="PANTHER" id="PTHR22550">
    <property type="entry name" value="SPORE GERMINATION PROTEIN"/>
    <property type="match status" value="1"/>
</dbReference>
<keyword evidence="4 5" id="KW-0472">Membrane</keyword>
<feature type="transmembrane region" description="Helical" evidence="5">
    <location>
        <begin position="6"/>
        <end position="24"/>
    </location>
</feature>
<keyword evidence="3 5" id="KW-1133">Transmembrane helix</keyword>
<dbReference type="EMBL" id="LIIK01000035">
    <property type="protein sequence ID" value="KQM08505.1"/>
    <property type="molecule type" value="Genomic_DNA"/>
</dbReference>
<evidence type="ECO:0000256" key="4">
    <source>
        <dbReference type="ARBA" id="ARBA00023136"/>
    </source>
</evidence>
<dbReference type="SUPFAM" id="SSF53300">
    <property type="entry name" value="vWA-like"/>
    <property type="match status" value="1"/>
</dbReference>
<evidence type="ECO:0000256" key="3">
    <source>
        <dbReference type="ARBA" id="ARBA00022989"/>
    </source>
</evidence>
<dbReference type="InterPro" id="IPR011933">
    <property type="entry name" value="Double_TM_dom"/>
</dbReference>
<dbReference type="CDD" id="cd01467">
    <property type="entry name" value="vWA_BatA_type"/>
    <property type="match status" value="1"/>
</dbReference>
<proteinExistence type="predicted"/>
<keyword evidence="8" id="KW-1185">Reference proteome</keyword>
<dbReference type="PROSITE" id="PS50234">
    <property type="entry name" value="VWFA"/>
    <property type="match status" value="1"/>
</dbReference>
<evidence type="ECO:0000313" key="7">
    <source>
        <dbReference type="EMBL" id="KQM08505.1"/>
    </source>
</evidence>
<reference evidence="7" key="1">
    <citation type="submission" date="2015-08" db="EMBL/GenBank/DDBJ databases">
        <title>Candidatus Bacteriodes Periocalifornicus.</title>
        <authorList>
            <person name="McLean J.S."/>
            <person name="Kelley S."/>
        </authorList>
    </citation>
    <scope>NUCLEOTIDE SEQUENCE [LARGE SCALE GENOMIC DNA]</scope>
    <source>
        <strain evidence="7">12B</strain>
    </source>
</reference>
<dbReference type="Gene3D" id="3.40.50.410">
    <property type="entry name" value="von Willebrand factor, type A domain"/>
    <property type="match status" value="1"/>
</dbReference>
<gene>
    <name evidence="7" type="ORF">AL399_07020</name>
</gene>
<feature type="transmembrane region" description="Helical" evidence="5">
    <location>
        <begin position="54"/>
        <end position="72"/>
    </location>
</feature>
<dbReference type="Pfam" id="PF00092">
    <property type="entry name" value="VWA"/>
    <property type="match status" value="1"/>
</dbReference>
<protein>
    <submittedName>
        <fullName evidence="7">Aerotolerance regulator BatA</fullName>
    </submittedName>
</protein>
<dbReference type="Pfam" id="PF07584">
    <property type="entry name" value="BatA"/>
    <property type="match status" value="1"/>
</dbReference>
<keyword evidence="2 5" id="KW-0812">Transmembrane</keyword>
<feature type="transmembrane region" description="Helical" evidence="5">
    <location>
        <begin position="301"/>
        <end position="321"/>
    </location>
</feature>
<evidence type="ECO:0000259" key="6">
    <source>
        <dbReference type="PROSITE" id="PS50234"/>
    </source>
</evidence>
<dbReference type="SMART" id="SM00327">
    <property type="entry name" value="VWA"/>
    <property type="match status" value="1"/>
</dbReference>
<keyword evidence="1" id="KW-1003">Cell membrane</keyword>
<sequence>MEFYNPRYFWLLLLVPIMVGWEIWRDRDRRNSLQFPGFALLNFRRSRVRAWSRFIPLALRSLAVVFLVVALARPQSFSKGEQTTTEGIDIMISLDVSGSMLARDFKPDRIEAAKKIGIQFISGRPSDRMGLVIFAAEAFTMCPLTLDHATLINQFNSVEMGMLEDGTAIGAGLAMAVNRLVHSDAVSRVVILLTDGMNNSGEIAPYTAAEIAKAYGIRVYVVGVGTKGMAPYPVQTPFGVRYQDVEVQIDEPLMREVAQLTGGEYFRATDNKSLEAVYAEIDQLEKSKIHVDEYTHRSEEYWLWALCALLLLAAEVIVRYVGLRVLP</sequence>
<dbReference type="InterPro" id="IPR050768">
    <property type="entry name" value="UPF0353/GerABKA_families"/>
</dbReference>
<dbReference type="InterPro" id="IPR002035">
    <property type="entry name" value="VWF_A"/>
</dbReference>
<dbReference type="InterPro" id="IPR033881">
    <property type="entry name" value="vWA_BatA_type"/>
</dbReference>
<dbReference type="InterPro" id="IPR024163">
    <property type="entry name" value="Aerotolerance_reg_N"/>
</dbReference>
<organism evidence="7 8">
    <name type="scientific">Candidatus [Bacteroides] periocalifornicus</name>
    <dbReference type="NCBI Taxonomy" id="1702214"/>
    <lineage>
        <taxon>Bacteria</taxon>
        <taxon>Pseudomonadati</taxon>
        <taxon>Bacteroidota</taxon>
    </lineage>
</organism>
<evidence type="ECO:0000256" key="2">
    <source>
        <dbReference type="ARBA" id="ARBA00022692"/>
    </source>
</evidence>